<feature type="domain" description="O-GlcNAc transferase C-terminal" evidence="9">
    <location>
        <begin position="535"/>
        <end position="722"/>
    </location>
</feature>
<dbReference type="SMART" id="SM00028">
    <property type="entry name" value="TPR"/>
    <property type="match status" value="7"/>
</dbReference>
<keyword evidence="5" id="KW-0808">Transferase</keyword>
<dbReference type="EC" id="2.4.1.255" evidence="3"/>
<evidence type="ECO:0000256" key="7">
    <source>
        <dbReference type="ARBA" id="ARBA00022803"/>
    </source>
</evidence>
<evidence type="ECO:0000256" key="3">
    <source>
        <dbReference type="ARBA" id="ARBA00011970"/>
    </source>
</evidence>
<feature type="repeat" description="TPR" evidence="8">
    <location>
        <begin position="60"/>
        <end position="93"/>
    </location>
</feature>
<dbReference type="Proteomes" id="UP001429564">
    <property type="component" value="Unassembled WGS sequence"/>
</dbReference>
<gene>
    <name evidence="10" type="ORF">DL239_20300</name>
</gene>
<name>A0ABX0WEN9_9RHOB</name>
<dbReference type="Pfam" id="PF13844">
    <property type="entry name" value="Glyco_transf_41"/>
    <property type="match status" value="2"/>
</dbReference>
<dbReference type="PANTHER" id="PTHR44998">
    <property type="match status" value="1"/>
</dbReference>
<dbReference type="Pfam" id="PF13432">
    <property type="entry name" value="TPR_16"/>
    <property type="match status" value="2"/>
</dbReference>
<evidence type="ECO:0000256" key="4">
    <source>
        <dbReference type="ARBA" id="ARBA00022676"/>
    </source>
</evidence>
<dbReference type="InterPro" id="IPR029489">
    <property type="entry name" value="OGT/SEC/SPY_C"/>
</dbReference>
<dbReference type="RefSeq" id="WP_167685906.1">
    <property type="nucleotide sequence ID" value="NZ_QHLQ01000035.1"/>
</dbReference>
<evidence type="ECO:0000256" key="1">
    <source>
        <dbReference type="ARBA" id="ARBA00004922"/>
    </source>
</evidence>
<evidence type="ECO:0000259" key="9">
    <source>
        <dbReference type="Pfam" id="PF13844"/>
    </source>
</evidence>
<evidence type="ECO:0000256" key="6">
    <source>
        <dbReference type="ARBA" id="ARBA00022737"/>
    </source>
</evidence>
<keyword evidence="7 8" id="KW-0802">TPR repeat</keyword>
<comment type="similarity">
    <text evidence="2">Belongs to the glycosyltransferase 41 family. O-GlcNAc transferase subfamily.</text>
</comment>
<feature type="domain" description="O-GlcNAc transferase C-terminal" evidence="9">
    <location>
        <begin position="372"/>
        <end position="529"/>
    </location>
</feature>
<evidence type="ECO:0000256" key="2">
    <source>
        <dbReference type="ARBA" id="ARBA00005386"/>
    </source>
</evidence>
<dbReference type="PROSITE" id="PS50005">
    <property type="entry name" value="TPR"/>
    <property type="match status" value="5"/>
</dbReference>
<evidence type="ECO:0000256" key="8">
    <source>
        <dbReference type="PROSITE-ProRule" id="PRU00339"/>
    </source>
</evidence>
<dbReference type="Gene3D" id="3.40.50.2000">
    <property type="entry name" value="Glycogen Phosphorylase B"/>
    <property type="match status" value="1"/>
</dbReference>
<feature type="repeat" description="TPR" evidence="8">
    <location>
        <begin position="94"/>
        <end position="127"/>
    </location>
</feature>
<protein>
    <recommendedName>
        <fullName evidence="3">protein O-GlcNAc transferase</fullName>
        <ecNumber evidence="3">2.4.1.255</ecNumber>
    </recommendedName>
</protein>
<dbReference type="InterPro" id="IPR019734">
    <property type="entry name" value="TPR_rpt"/>
</dbReference>
<accession>A0ABX0WEN9</accession>
<dbReference type="InterPro" id="IPR011990">
    <property type="entry name" value="TPR-like_helical_dom_sf"/>
</dbReference>
<feature type="repeat" description="TPR" evidence="8">
    <location>
        <begin position="162"/>
        <end position="195"/>
    </location>
</feature>
<dbReference type="SUPFAM" id="SSF48452">
    <property type="entry name" value="TPR-like"/>
    <property type="match status" value="1"/>
</dbReference>
<comment type="caution">
    <text evidence="10">The sequence shown here is derived from an EMBL/GenBank/DDBJ whole genome shotgun (WGS) entry which is preliminary data.</text>
</comment>
<comment type="pathway">
    <text evidence="1">Protein modification; protein glycosylation.</text>
</comment>
<dbReference type="Pfam" id="PF13181">
    <property type="entry name" value="TPR_8"/>
    <property type="match status" value="1"/>
</dbReference>
<reference evidence="10 11" key="1">
    <citation type="submission" date="2018-05" db="EMBL/GenBank/DDBJ databases">
        <authorList>
            <person name="Zhang Y.-J."/>
        </authorList>
    </citation>
    <scope>NUCLEOTIDE SEQUENCE [LARGE SCALE GENOMIC DNA]</scope>
    <source>
        <strain evidence="10 11">CY04</strain>
    </source>
</reference>
<evidence type="ECO:0000313" key="11">
    <source>
        <dbReference type="Proteomes" id="UP001429564"/>
    </source>
</evidence>
<dbReference type="PROSITE" id="PS50293">
    <property type="entry name" value="TPR_REGION"/>
    <property type="match status" value="2"/>
</dbReference>
<proteinExistence type="inferred from homology"/>
<organism evidence="10 11">
    <name type="scientific">Parasedimentitalea denitrificans</name>
    <dbReference type="NCBI Taxonomy" id="2211118"/>
    <lineage>
        <taxon>Bacteria</taxon>
        <taxon>Pseudomonadati</taxon>
        <taxon>Pseudomonadota</taxon>
        <taxon>Alphaproteobacteria</taxon>
        <taxon>Rhodobacterales</taxon>
        <taxon>Paracoccaceae</taxon>
        <taxon>Parasedimentitalea</taxon>
    </lineage>
</organism>
<keyword evidence="11" id="KW-1185">Reference proteome</keyword>
<feature type="repeat" description="TPR" evidence="8">
    <location>
        <begin position="128"/>
        <end position="161"/>
    </location>
</feature>
<dbReference type="PANTHER" id="PTHR44998:SF1">
    <property type="entry name" value="UDP-N-ACETYLGLUCOSAMINE--PEPTIDE N-ACETYLGLUCOSAMINYLTRANSFERASE 110 KDA SUBUNIT"/>
    <property type="match status" value="1"/>
</dbReference>
<keyword evidence="4" id="KW-0328">Glycosyltransferase</keyword>
<dbReference type="Pfam" id="PF00515">
    <property type="entry name" value="TPR_1"/>
    <property type="match status" value="1"/>
</dbReference>
<keyword evidence="6" id="KW-0677">Repeat</keyword>
<sequence>MLDQFPANVRARKAISRLRALTAAPGQFSLRDIVQCYNQDNFQLALTKANEQLCLFPGTEQLWTIRGASALTLGQLELAEKSFRQSVKLKPGASSSHSNLGNALDKLGRHSEAVECFSKAMEMSPPNADLIRSRAGAHQKAGDLQSAMSDIQESLKLEPENAKALSFLGQTLAKLGDFESAIAVLEASLRLDPSSSIAKYDLGTAYLKIGNVNKARVYVEQSVASNPTCASSLVNLSWVQFQTKQYDAAVKSSLAAIALDSRKAKAYECLANVQQYLGEYDMAVAAYSAATLFDNTLHAAQTQKMHFQAQMCEWSAYDEFETVAEAIGITGDPVAPWPLLGFEDNPARQKVRSAKYAKSGDARRTDLSGSGDSSRIRIGYFSSDLSNHATLFLLNGVFEHHNQSDFEIFVYCLNEPKANEYLDRLVQNTEHFVDLHMASDDEIVERARQDNLDIAIDLKGYTQDARTGPFYAGVAPIQINYLGYLGTMATSCMDYMIADPVVVPPEQREHYSENLIYLPDSYQPNDDKRAISQVEVTRATYGLSDDAVVLCCFNASYKITPTEFDIWMRVLSSVPNTVLWLLDTNKWAKENLKKAARDRGIDDSRLVFCDRAASEVHLARHRLADIFVDTFNVNAHTTASDALWSGLPVVTKVGSQFAARVAASLLNAVDMADLVVETAQQYEEMITNLASDKSALAKVKARLQSNLKTAPLYDTAAYTRHLEEGYRKVYQTWKQGEAKQDVHVETTVNTV</sequence>
<evidence type="ECO:0000256" key="5">
    <source>
        <dbReference type="ARBA" id="ARBA00022679"/>
    </source>
</evidence>
<dbReference type="Gene3D" id="3.40.50.11380">
    <property type="match status" value="1"/>
</dbReference>
<dbReference type="EMBL" id="QHLQ01000035">
    <property type="protein sequence ID" value="NIZ63313.1"/>
    <property type="molecule type" value="Genomic_DNA"/>
</dbReference>
<feature type="repeat" description="TPR" evidence="8">
    <location>
        <begin position="196"/>
        <end position="229"/>
    </location>
</feature>
<dbReference type="Gene3D" id="1.25.40.10">
    <property type="entry name" value="Tetratricopeptide repeat domain"/>
    <property type="match status" value="3"/>
</dbReference>
<evidence type="ECO:0000313" key="10">
    <source>
        <dbReference type="EMBL" id="NIZ63313.1"/>
    </source>
</evidence>